<dbReference type="AlphaFoldDB" id="A0A8S3VBC1"/>
<evidence type="ECO:0000313" key="2">
    <source>
        <dbReference type="Proteomes" id="UP000683360"/>
    </source>
</evidence>
<accession>A0A8S3VBC1</accession>
<dbReference type="EMBL" id="CAJPWZ010003261">
    <property type="protein sequence ID" value="CAG2255280.1"/>
    <property type="molecule type" value="Genomic_DNA"/>
</dbReference>
<dbReference type="SUPFAM" id="SSF56672">
    <property type="entry name" value="DNA/RNA polymerases"/>
    <property type="match status" value="1"/>
</dbReference>
<name>A0A8S3VBC1_MYTED</name>
<reference evidence="1" key="1">
    <citation type="submission" date="2021-03" db="EMBL/GenBank/DDBJ databases">
        <authorList>
            <person name="Bekaert M."/>
        </authorList>
    </citation>
    <scope>NUCLEOTIDE SEQUENCE</scope>
</reference>
<dbReference type="InterPro" id="IPR043128">
    <property type="entry name" value="Rev_trsase/Diguanyl_cyclase"/>
</dbReference>
<keyword evidence="2" id="KW-1185">Reference proteome</keyword>
<dbReference type="PANTHER" id="PTHR24559:SF435">
    <property type="entry name" value="RIBONUCLEASE H"/>
    <property type="match status" value="1"/>
</dbReference>
<sequence length="311" mass="35790">MVCARKKDGSLRLCIDNRELNKKTIADRQPIPRIQDVLDSLGGKQWFTVPYQGKAYHQGFMDEKKKLRYLEHLISETGYQMNPADKEAVIALKERKPKTLGELRYMNNCSNTVENNSITTTLQTADAQANGEIDWTVTLSKCTVEMTDDEVEKLSSPLGSMSEKVEQANDKTQCDTSIYAKEWKSKCRKRKRLYSKLPTDGIHVDNEADNVPNVVSDDESDIIIPNNIEMEQVKTNQQGYGILSQGLHTIRKAKHTNVNSNHVRQYPTTFTSNQLENNLNPNSVPWFPKHQQPYQHPYVRFIQPQYMFQTY</sequence>
<dbReference type="Gene3D" id="3.30.70.270">
    <property type="match status" value="1"/>
</dbReference>
<dbReference type="InterPro" id="IPR043502">
    <property type="entry name" value="DNA/RNA_pol_sf"/>
</dbReference>
<dbReference type="InterPro" id="IPR053134">
    <property type="entry name" value="RNA-dir_DNA_polymerase"/>
</dbReference>
<proteinExistence type="predicted"/>
<evidence type="ECO:0000313" key="1">
    <source>
        <dbReference type="EMBL" id="CAG2255280.1"/>
    </source>
</evidence>
<comment type="caution">
    <text evidence="1">The sequence shown here is derived from an EMBL/GenBank/DDBJ whole genome shotgun (WGS) entry which is preliminary data.</text>
</comment>
<protein>
    <submittedName>
        <fullName evidence="1">Uncharacterized protein</fullName>
    </submittedName>
</protein>
<dbReference type="OrthoDB" id="10580451at2759"/>
<organism evidence="1 2">
    <name type="scientific">Mytilus edulis</name>
    <name type="common">Blue mussel</name>
    <dbReference type="NCBI Taxonomy" id="6550"/>
    <lineage>
        <taxon>Eukaryota</taxon>
        <taxon>Metazoa</taxon>
        <taxon>Spiralia</taxon>
        <taxon>Lophotrochozoa</taxon>
        <taxon>Mollusca</taxon>
        <taxon>Bivalvia</taxon>
        <taxon>Autobranchia</taxon>
        <taxon>Pteriomorphia</taxon>
        <taxon>Mytilida</taxon>
        <taxon>Mytiloidea</taxon>
        <taxon>Mytilidae</taxon>
        <taxon>Mytilinae</taxon>
        <taxon>Mytilus</taxon>
    </lineage>
</organism>
<gene>
    <name evidence="1" type="ORF">MEDL_66699</name>
</gene>
<dbReference type="Proteomes" id="UP000683360">
    <property type="component" value="Unassembled WGS sequence"/>
</dbReference>
<dbReference type="PANTHER" id="PTHR24559">
    <property type="entry name" value="TRANSPOSON TY3-I GAG-POL POLYPROTEIN"/>
    <property type="match status" value="1"/>
</dbReference>